<name>A0A1G2MGG9_9BACT</name>
<dbReference type="Proteomes" id="UP000177130">
    <property type="component" value="Unassembled WGS sequence"/>
</dbReference>
<dbReference type="AlphaFoldDB" id="A0A1G2MGG9"/>
<gene>
    <name evidence="1" type="ORF">A3C72_02050</name>
</gene>
<proteinExistence type="predicted"/>
<dbReference type="EMBL" id="MHRK01000044">
    <property type="protein sequence ID" value="OHA22977.1"/>
    <property type="molecule type" value="Genomic_DNA"/>
</dbReference>
<accession>A0A1G2MGG9</accession>
<protein>
    <submittedName>
        <fullName evidence="1">Uncharacterized protein</fullName>
    </submittedName>
</protein>
<reference evidence="1 2" key="1">
    <citation type="journal article" date="2016" name="Nat. Commun.">
        <title>Thousands of microbial genomes shed light on interconnected biogeochemical processes in an aquifer system.</title>
        <authorList>
            <person name="Anantharaman K."/>
            <person name="Brown C.T."/>
            <person name="Hug L.A."/>
            <person name="Sharon I."/>
            <person name="Castelle C.J."/>
            <person name="Probst A.J."/>
            <person name="Thomas B.C."/>
            <person name="Singh A."/>
            <person name="Wilkins M.J."/>
            <person name="Karaoz U."/>
            <person name="Brodie E.L."/>
            <person name="Williams K.H."/>
            <person name="Hubbard S.S."/>
            <person name="Banfield J.F."/>
        </authorList>
    </citation>
    <scope>NUCLEOTIDE SEQUENCE [LARGE SCALE GENOMIC DNA]</scope>
</reference>
<comment type="caution">
    <text evidence="1">The sequence shown here is derived from an EMBL/GenBank/DDBJ whole genome shotgun (WGS) entry which is preliminary data.</text>
</comment>
<sequence>MTAKQTVDELFNKISAEVAYQKAEFARKALEKASKTSECEQRNIALRAAAIRNAIKKANATLEGLKQSSEATFLSYLNWVLDTKSEKTIRRRVTGYRKPQTEKEKKDAEFLERALGQSMRIVVEEEVTESYAVIAIAKNDVSHHSTCVALSGWSKEFLGDKNFNDVAVVIISYWRDPSVGNVDIVTCDYFPKNPALDTALRKLASPASFIRLLIEKFGTAEPIRLL</sequence>
<evidence type="ECO:0000313" key="2">
    <source>
        <dbReference type="Proteomes" id="UP000177130"/>
    </source>
</evidence>
<evidence type="ECO:0000313" key="1">
    <source>
        <dbReference type="EMBL" id="OHA22977.1"/>
    </source>
</evidence>
<organism evidence="1 2">
    <name type="scientific">Candidatus Taylorbacteria bacterium RIFCSPHIGHO2_02_FULL_43_32b</name>
    <dbReference type="NCBI Taxonomy" id="1802306"/>
    <lineage>
        <taxon>Bacteria</taxon>
        <taxon>Candidatus Tayloriibacteriota</taxon>
    </lineage>
</organism>